<dbReference type="InterPro" id="IPR050455">
    <property type="entry name" value="Tpx_Peroxidase_subfamily"/>
</dbReference>
<comment type="caution">
    <text evidence="4">The sequence shown here is derived from an EMBL/GenBank/DDBJ whole genome shotgun (WGS) entry which is preliminary data.</text>
</comment>
<keyword evidence="5" id="KW-1185">Reference proteome</keyword>
<dbReference type="PANTHER" id="PTHR43110:SF1">
    <property type="entry name" value="THIOL PEROXIDASE"/>
    <property type="match status" value="1"/>
</dbReference>
<dbReference type="Pfam" id="PF00578">
    <property type="entry name" value="AhpC-TSA"/>
    <property type="match status" value="1"/>
</dbReference>
<dbReference type="RefSeq" id="WP_191616402.1">
    <property type="nucleotide sequence ID" value="NZ_JACYFG010000007.1"/>
</dbReference>
<keyword evidence="2" id="KW-0732">Signal</keyword>
<feature type="signal peptide" evidence="2">
    <location>
        <begin position="1"/>
        <end position="22"/>
    </location>
</feature>
<dbReference type="PANTHER" id="PTHR43110">
    <property type="entry name" value="THIOL PEROXIDASE"/>
    <property type="match status" value="1"/>
</dbReference>
<dbReference type="InterPro" id="IPR000866">
    <property type="entry name" value="AhpC/TSA"/>
</dbReference>
<evidence type="ECO:0000313" key="4">
    <source>
        <dbReference type="EMBL" id="MBD5779269.1"/>
    </source>
</evidence>
<dbReference type="InterPro" id="IPR013766">
    <property type="entry name" value="Thioredoxin_domain"/>
</dbReference>
<dbReference type="EMBL" id="JACYFG010000007">
    <property type="protein sequence ID" value="MBD5779269.1"/>
    <property type="molecule type" value="Genomic_DNA"/>
</dbReference>
<gene>
    <name evidence="4" type="ORF">IEN85_07170</name>
</gene>
<reference evidence="4" key="1">
    <citation type="submission" date="2020-09" db="EMBL/GenBank/DDBJ databases">
        <title>Pelagicoccus enzymogenes sp. nov. with an EPS production, isolated from marine sediment.</title>
        <authorList>
            <person name="Feng X."/>
        </authorList>
    </citation>
    <scope>NUCLEOTIDE SEQUENCE</scope>
    <source>
        <strain evidence="4">NFK12</strain>
    </source>
</reference>
<dbReference type="AlphaFoldDB" id="A0A927F7G3"/>
<dbReference type="SUPFAM" id="SSF52833">
    <property type="entry name" value="Thioredoxin-like"/>
    <property type="match status" value="1"/>
</dbReference>
<dbReference type="Proteomes" id="UP000622317">
    <property type="component" value="Unassembled WGS sequence"/>
</dbReference>
<dbReference type="CDD" id="cd02970">
    <property type="entry name" value="PRX_like2"/>
    <property type="match status" value="1"/>
</dbReference>
<accession>A0A927F7G3</accession>
<name>A0A927F7G3_9BACT</name>
<protein>
    <submittedName>
        <fullName evidence="4">AhpC/TSA family protein</fullName>
    </submittedName>
</protein>
<feature type="domain" description="Thioredoxin" evidence="3">
    <location>
        <begin position="28"/>
        <end position="202"/>
    </location>
</feature>
<dbReference type="Gene3D" id="3.40.30.10">
    <property type="entry name" value="Glutaredoxin"/>
    <property type="match status" value="1"/>
</dbReference>
<dbReference type="InterPro" id="IPR036249">
    <property type="entry name" value="Thioredoxin-like_sf"/>
</dbReference>
<dbReference type="GO" id="GO:0016491">
    <property type="term" value="F:oxidoreductase activity"/>
    <property type="evidence" value="ECO:0007669"/>
    <property type="project" value="InterPro"/>
</dbReference>
<feature type="chain" id="PRO_5037921311" evidence="2">
    <location>
        <begin position="23"/>
        <end position="202"/>
    </location>
</feature>
<sequence>MKKISFLLSLLFILNFAGARTADEVSPLLIGQKAPKVDVVDETGTKQFLPALLKGKHSIIVFYRGGWCPYCSTHMQELAEAEAEFLKLGYQIIGISPDSPEMLASIEKDGDLPYKLYSDSGFAAIEGFGIDFTLNKATVLKYKGFGIDLAKNSGGLNKDRLPAPAVFIVTPDNEIAFSYVNPNYKDRIPGNLLLAAAKAIKE</sequence>
<organism evidence="4 5">
    <name type="scientific">Pelagicoccus enzymogenes</name>
    <dbReference type="NCBI Taxonomy" id="2773457"/>
    <lineage>
        <taxon>Bacteria</taxon>
        <taxon>Pseudomonadati</taxon>
        <taxon>Verrucomicrobiota</taxon>
        <taxon>Opitutia</taxon>
        <taxon>Puniceicoccales</taxon>
        <taxon>Pelagicoccaceae</taxon>
        <taxon>Pelagicoccus</taxon>
    </lineage>
</organism>
<proteinExistence type="predicted"/>
<evidence type="ECO:0000256" key="1">
    <source>
        <dbReference type="ARBA" id="ARBA00023284"/>
    </source>
</evidence>
<keyword evidence="1" id="KW-0676">Redox-active center</keyword>
<evidence type="ECO:0000313" key="5">
    <source>
        <dbReference type="Proteomes" id="UP000622317"/>
    </source>
</evidence>
<evidence type="ECO:0000259" key="3">
    <source>
        <dbReference type="PROSITE" id="PS51352"/>
    </source>
</evidence>
<dbReference type="PROSITE" id="PS51352">
    <property type="entry name" value="THIOREDOXIN_2"/>
    <property type="match status" value="1"/>
</dbReference>
<dbReference type="GO" id="GO:0016209">
    <property type="term" value="F:antioxidant activity"/>
    <property type="evidence" value="ECO:0007669"/>
    <property type="project" value="InterPro"/>
</dbReference>
<evidence type="ECO:0000256" key="2">
    <source>
        <dbReference type="SAM" id="SignalP"/>
    </source>
</evidence>